<evidence type="ECO:0000313" key="2">
    <source>
        <dbReference type="EMBL" id="KAG7371361.1"/>
    </source>
</evidence>
<name>A0A9K3M1T6_9STRA</name>
<sequence>MKFASFVSPFLSFLAGGLLLFLSASRASLVDAIEVGQSLPSDLTLHFGFPPEEISLNDRFKGKSVLLIGLPGAFTPT</sequence>
<dbReference type="OrthoDB" id="1882547at2759"/>
<evidence type="ECO:0008006" key="4">
    <source>
        <dbReference type="Google" id="ProtNLM"/>
    </source>
</evidence>
<evidence type="ECO:0000313" key="3">
    <source>
        <dbReference type="Proteomes" id="UP000693970"/>
    </source>
</evidence>
<feature type="chain" id="PRO_5039936117" description="Redoxin domain-containing protein" evidence="1">
    <location>
        <begin position="33"/>
        <end position="77"/>
    </location>
</feature>
<accession>A0A9K3M1T6</accession>
<feature type="signal peptide" evidence="1">
    <location>
        <begin position="1"/>
        <end position="32"/>
    </location>
</feature>
<keyword evidence="1" id="KW-0732">Signal</keyword>
<keyword evidence="3" id="KW-1185">Reference proteome</keyword>
<dbReference type="AlphaFoldDB" id="A0A9K3M1T6"/>
<comment type="caution">
    <text evidence="2">The sequence shown here is derived from an EMBL/GenBank/DDBJ whole genome shotgun (WGS) entry which is preliminary data.</text>
</comment>
<proteinExistence type="predicted"/>
<evidence type="ECO:0000256" key="1">
    <source>
        <dbReference type="SAM" id="SignalP"/>
    </source>
</evidence>
<organism evidence="2 3">
    <name type="scientific">Nitzschia inconspicua</name>
    <dbReference type="NCBI Taxonomy" id="303405"/>
    <lineage>
        <taxon>Eukaryota</taxon>
        <taxon>Sar</taxon>
        <taxon>Stramenopiles</taxon>
        <taxon>Ochrophyta</taxon>
        <taxon>Bacillariophyta</taxon>
        <taxon>Bacillariophyceae</taxon>
        <taxon>Bacillariophycidae</taxon>
        <taxon>Bacillariales</taxon>
        <taxon>Bacillariaceae</taxon>
        <taxon>Nitzschia</taxon>
    </lineage>
</organism>
<reference evidence="2" key="2">
    <citation type="submission" date="2021-04" db="EMBL/GenBank/DDBJ databases">
        <authorList>
            <person name="Podell S."/>
        </authorList>
    </citation>
    <scope>NUCLEOTIDE SEQUENCE</scope>
    <source>
        <strain evidence="2">Hildebrandi</strain>
    </source>
</reference>
<protein>
    <recommendedName>
        <fullName evidence="4">Redoxin domain-containing protein</fullName>
    </recommendedName>
</protein>
<reference evidence="2" key="1">
    <citation type="journal article" date="2021" name="Sci. Rep.">
        <title>Diploid genomic architecture of Nitzschia inconspicua, an elite biomass production diatom.</title>
        <authorList>
            <person name="Oliver A."/>
            <person name="Podell S."/>
            <person name="Pinowska A."/>
            <person name="Traller J.C."/>
            <person name="Smith S.R."/>
            <person name="McClure R."/>
            <person name="Beliaev A."/>
            <person name="Bohutskyi P."/>
            <person name="Hill E.A."/>
            <person name="Rabines A."/>
            <person name="Zheng H."/>
            <person name="Allen L.Z."/>
            <person name="Kuo A."/>
            <person name="Grigoriev I.V."/>
            <person name="Allen A.E."/>
            <person name="Hazlebeck D."/>
            <person name="Allen E.E."/>
        </authorList>
    </citation>
    <scope>NUCLEOTIDE SEQUENCE</scope>
    <source>
        <strain evidence="2">Hildebrandi</strain>
    </source>
</reference>
<gene>
    <name evidence="2" type="ORF">IV203_019931</name>
</gene>
<dbReference type="Proteomes" id="UP000693970">
    <property type="component" value="Unassembled WGS sequence"/>
</dbReference>
<dbReference type="EMBL" id="JAGRRH010000004">
    <property type="protein sequence ID" value="KAG7371361.1"/>
    <property type="molecule type" value="Genomic_DNA"/>
</dbReference>